<reference evidence="2" key="2">
    <citation type="submission" date="2021-04" db="EMBL/GenBank/DDBJ databases">
        <title>Novel species in family Eggerthellaceae.</title>
        <authorList>
            <person name="Zhang G."/>
        </authorList>
    </citation>
    <scope>NUCLEOTIDE SEQUENCE</scope>
    <source>
        <strain evidence="2">Zg-886</strain>
    </source>
</reference>
<dbReference type="Proteomes" id="UP000636394">
    <property type="component" value="Unassembled WGS sequence"/>
</dbReference>
<dbReference type="KEGG" id="ebz:J7S26_05550"/>
<evidence type="ECO:0000313" key="3">
    <source>
        <dbReference type="Proteomes" id="UP000636394"/>
    </source>
</evidence>
<dbReference type="AlphaFoldDB" id="A0A9E6MPE9"/>
<sequence>MNDAFENILGQPKVRDYLRTAVTAEKVTHAYLFVGPAGSHKMLAALSFSQALLCPKGAKGPRGGECGACDACGKVRRRKHPDVRVFEPEGAQGYLLEQVRDIVGDASLAPIQADRKIYIVDRADLLSVQAANAFLKTLEEPPDNVTFILLARSREGVLPTVSSRCQIVPFRTIPSQEACGIVVQNSGANPEQAAFALAACDGSLTKAVAFLSSHKSMELRGRLFGLLERLRQADDWDVIEGVRVLLDLSRAPTDELRSRQEQELAKNQDFLAKSAIRQIEARNKRALTAQTIESLSRIVALSRSWVRDVMAVCEGASELVVNVDVADALADAASHTSAARAARALVDIDASAQALAYNVSPETCIDALMFDVRDRLYR</sequence>
<dbReference type="SUPFAM" id="SSF52540">
    <property type="entry name" value="P-loop containing nucleoside triphosphate hydrolases"/>
    <property type="match status" value="1"/>
</dbReference>
<evidence type="ECO:0000313" key="2">
    <source>
        <dbReference type="EMBL" id="QTU83846.1"/>
    </source>
</evidence>
<keyword evidence="3" id="KW-1185">Reference proteome</keyword>
<dbReference type="RefSeq" id="WP_166339123.1">
    <property type="nucleotide sequence ID" value="NZ_CP072829.1"/>
</dbReference>
<dbReference type="Pfam" id="PF13177">
    <property type="entry name" value="DNA_pol3_delta2"/>
    <property type="match status" value="1"/>
</dbReference>
<dbReference type="Gene3D" id="3.40.50.300">
    <property type="entry name" value="P-loop containing nucleotide triphosphate hydrolases"/>
    <property type="match status" value="1"/>
</dbReference>
<accession>A0A9E6MPE9</accession>
<dbReference type="InterPro" id="IPR027417">
    <property type="entry name" value="P-loop_NTPase"/>
</dbReference>
<dbReference type="EMBL" id="WPCR01000005">
    <property type="protein sequence ID" value="NHM13969.1"/>
    <property type="molecule type" value="Genomic_DNA"/>
</dbReference>
<organism evidence="2 4">
    <name type="scientific">Xiamenia xianingshaonis</name>
    <dbReference type="NCBI Taxonomy" id="2682776"/>
    <lineage>
        <taxon>Bacteria</taxon>
        <taxon>Bacillati</taxon>
        <taxon>Actinomycetota</taxon>
        <taxon>Coriobacteriia</taxon>
        <taxon>Eggerthellales</taxon>
        <taxon>Eggerthellaceae</taxon>
        <taxon>Xiamenia</taxon>
    </lineage>
</organism>
<dbReference type="Proteomes" id="UP000671910">
    <property type="component" value="Chromosome"/>
</dbReference>
<proteinExistence type="predicted"/>
<dbReference type="EMBL" id="CP072829">
    <property type="protein sequence ID" value="QTU83846.1"/>
    <property type="molecule type" value="Genomic_DNA"/>
</dbReference>
<evidence type="ECO:0000313" key="1">
    <source>
        <dbReference type="EMBL" id="NHM13969.1"/>
    </source>
</evidence>
<gene>
    <name evidence="1" type="ORF">GMI68_04175</name>
    <name evidence="2" type="ORF">J7S26_05550</name>
</gene>
<name>A0A9E6MPE9_9ACTN</name>
<evidence type="ECO:0000313" key="4">
    <source>
        <dbReference type="Proteomes" id="UP000671910"/>
    </source>
</evidence>
<reference evidence="1 3" key="1">
    <citation type="submission" date="2019-11" db="EMBL/GenBank/DDBJ databases">
        <title>Eggerthellaceae novel genus isolated from the rectal contents of marmort.</title>
        <authorList>
            <person name="Zhang G."/>
        </authorList>
    </citation>
    <scope>NUCLEOTIDE SEQUENCE [LARGE SCALE GENOMIC DNA]</scope>
    <source>
        <strain evidence="1">Zg-886</strain>
        <strain evidence="3">zg-886</strain>
    </source>
</reference>
<dbReference type="PANTHER" id="PTHR11669:SF8">
    <property type="entry name" value="DNA POLYMERASE III SUBUNIT DELTA"/>
    <property type="match status" value="1"/>
</dbReference>
<dbReference type="PANTHER" id="PTHR11669">
    <property type="entry name" value="REPLICATION FACTOR C / DNA POLYMERASE III GAMMA-TAU SUBUNIT"/>
    <property type="match status" value="1"/>
</dbReference>
<dbReference type="InterPro" id="IPR050238">
    <property type="entry name" value="DNA_Rep/Repair_Clamp_Loader"/>
</dbReference>
<protein>
    <submittedName>
        <fullName evidence="2">DNA polymerase III subunit delta</fullName>
    </submittedName>
</protein>
<dbReference type="GO" id="GO:0006261">
    <property type="term" value="P:DNA-templated DNA replication"/>
    <property type="evidence" value="ECO:0007669"/>
    <property type="project" value="TreeGrafter"/>
</dbReference>